<name>A0A084AYL8_STACB</name>
<dbReference type="GO" id="GO:0032543">
    <property type="term" value="P:mitochondrial translation"/>
    <property type="evidence" value="ECO:0007669"/>
    <property type="project" value="TreeGrafter"/>
</dbReference>
<dbReference type="GO" id="GO:0005739">
    <property type="term" value="C:mitochondrion"/>
    <property type="evidence" value="ECO:0007669"/>
    <property type="project" value="TreeGrafter"/>
</dbReference>
<dbReference type="AlphaFoldDB" id="A0A084AYL8"/>
<dbReference type="OrthoDB" id="5522061at2759"/>
<dbReference type="GO" id="GO:0070681">
    <property type="term" value="P:glutaminyl-tRNAGln biosynthesis via transamidation"/>
    <property type="evidence" value="ECO:0007669"/>
    <property type="project" value="TreeGrafter"/>
</dbReference>
<dbReference type="HOGENOM" id="CLU_085810_0_0_1"/>
<evidence type="ECO:0000259" key="1">
    <source>
        <dbReference type="Pfam" id="PF20978"/>
    </source>
</evidence>
<dbReference type="Pfam" id="PF20978">
    <property type="entry name" value="Gta3"/>
    <property type="match status" value="1"/>
</dbReference>
<accession>A0A084AYL8</accession>
<keyword evidence="3" id="KW-1185">Reference proteome</keyword>
<dbReference type="Proteomes" id="UP000028045">
    <property type="component" value="Unassembled WGS sequence"/>
</dbReference>
<evidence type="ECO:0000313" key="2">
    <source>
        <dbReference type="EMBL" id="KEY70397.1"/>
    </source>
</evidence>
<dbReference type="GO" id="GO:0030956">
    <property type="term" value="C:glutamyl-tRNA(Gln) amidotransferase complex"/>
    <property type="evidence" value="ECO:0007669"/>
    <property type="project" value="TreeGrafter"/>
</dbReference>
<protein>
    <recommendedName>
        <fullName evidence="1">Glutamyl-tRNA amidotransferase complex subunit Gta3 domain-containing protein</fullName>
    </recommendedName>
</protein>
<evidence type="ECO:0000313" key="3">
    <source>
        <dbReference type="Proteomes" id="UP000028045"/>
    </source>
</evidence>
<dbReference type="PANTHER" id="PTHR15004:SF0">
    <property type="entry name" value="GLUTAMYL-TRNA(GLN) AMIDOTRANSFERASE SUBUNIT C, MITOCHONDRIAL"/>
    <property type="match status" value="1"/>
</dbReference>
<reference evidence="2 3" key="1">
    <citation type="journal article" date="2014" name="BMC Genomics">
        <title>Comparative genome sequencing reveals chemotype-specific gene clusters in the toxigenic black mold Stachybotrys.</title>
        <authorList>
            <person name="Semeiks J."/>
            <person name="Borek D."/>
            <person name="Otwinowski Z."/>
            <person name="Grishin N.V."/>
        </authorList>
    </citation>
    <scope>NUCLEOTIDE SEQUENCE [LARGE SCALE GENOMIC DNA]</scope>
    <source>
        <strain evidence="3">CBS 109288 / IBT 7711</strain>
    </source>
</reference>
<gene>
    <name evidence="2" type="ORF">S7711_06565</name>
</gene>
<dbReference type="InterPro" id="IPR003837">
    <property type="entry name" value="GatC"/>
</dbReference>
<proteinExistence type="predicted"/>
<dbReference type="GO" id="GO:0006450">
    <property type="term" value="P:regulation of translational fidelity"/>
    <property type="evidence" value="ECO:0007669"/>
    <property type="project" value="InterPro"/>
</dbReference>
<dbReference type="InterPro" id="IPR049545">
    <property type="entry name" value="Gta3_dom"/>
</dbReference>
<dbReference type="EMBL" id="KL648443">
    <property type="protein sequence ID" value="KEY70397.1"/>
    <property type="molecule type" value="Genomic_DNA"/>
</dbReference>
<dbReference type="SUPFAM" id="SSF141000">
    <property type="entry name" value="Glu-tRNAGln amidotransferase C subunit"/>
    <property type="match status" value="1"/>
</dbReference>
<sequence length="192" mass="21630">MSLCKGCRATLRLTIRHDLPSARTLSSTSHRAPSPPSIRDVFSKPSWSVRSLLSPDDAPPAESITPQQLHHLLRLSALPLPKTKAEEDSMMATLQSQLRFVRTVQRVDTRHVEPLRAIRDETEQGLREITVGLDDLRGVLDKETRAGHYQRPRRVKERIEPEEEKWDALATASRKAGKYFVVESAPRPGVDA</sequence>
<organism evidence="2 3">
    <name type="scientific">Stachybotrys chartarum (strain CBS 109288 / IBT 7711)</name>
    <name type="common">Toxic black mold</name>
    <name type="synonym">Stilbospora chartarum</name>
    <dbReference type="NCBI Taxonomy" id="1280523"/>
    <lineage>
        <taxon>Eukaryota</taxon>
        <taxon>Fungi</taxon>
        <taxon>Dikarya</taxon>
        <taxon>Ascomycota</taxon>
        <taxon>Pezizomycotina</taxon>
        <taxon>Sordariomycetes</taxon>
        <taxon>Hypocreomycetidae</taxon>
        <taxon>Hypocreales</taxon>
        <taxon>Stachybotryaceae</taxon>
        <taxon>Stachybotrys</taxon>
    </lineage>
</organism>
<feature type="domain" description="Glutamyl-tRNA amidotransferase complex subunit Gta3" evidence="1">
    <location>
        <begin position="59"/>
        <end position="115"/>
    </location>
</feature>
<dbReference type="PANTHER" id="PTHR15004">
    <property type="entry name" value="GLUTAMYL-TRNA(GLN) AMIDOTRANSFERASE SUBUNIT C, MITOCHONDRIAL"/>
    <property type="match status" value="1"/>
</dbReference>
<dbReference type="InterPro" id="IPR036113">
    <property type="entry name" value="Asp/Glu-ADT_sf_sub_c"/>
</dbReference>